<evidence type="ECO:0000256" key="2">
    <source>
        <dbReference type="ARBA" id="ARBA00022472"/>
    </source>
</evidence>
<dbReference type="AlphaFoldDB" id="A0A9E7ID73"/>
<reference evidence="4" key="1">
    <citation type="submission" date="2022-05" db="EMBL/GenBank/DDBJ databases">
        <title>The Musa troglodytarum L. genome provides insights into the mechanism of non-climacteric behaviour and enrichment of carotenoids.</title>
        <authorList>
            <person name="Wang J."/>
        </authorList>
    </citation>
    <scope>NUCLEOTIDE SEQUENCE</scope>
    <source>
        <tissue evidence="4">Leaf</tissue>
    </source>
</reference>
<keyword evidence="3" id="KW-0809">Transit peptide</keyword>
<dbReference type="EMBL" id="CP097511">
    <property type="protein sequence ID" value="URE49649.1"/>
    <property type="molecule type" value="Genomic_DNA"/>
</dbReference>
<dbReference type="FunFam" id="1.25.70.10:FF:000001">
    <property type="entry name" value="Mitochondrial transcription termination factor-like"/>
    <property type="match status" value="3"/>
</dbReference>
<evidence type="ECO:0000313" key="4">
    <source>
        <dbReference type="EMBL" id="URE49649.1"/>
    </source>
</evidence>
<dbReference type="InterPro" id="IPR003690">
    <property type="entry name" value="MTERF"/>
</dbReference>
<organism evidence="4 5">
    <name type="scientific">Musa troglodytarum</name>
    <name type="common">fe'i banana</name>
    <dbReference type="NCBI Taxonomy" id="320322"/>
    <lineage>
        <taxon>Eukaryota</taxon>
        <taxon>Viridiplantae</taxon>
        <taxon>Streptophyta</taxon>
        <taxon>Embryophyta</taxon>
        <taxon>Tracheophyta</taxon>
        <taxon>Spermatophyta</taxon>
        <taxon>Magnoliopsida</taxon>
        <taxon>Liliopsida</taxon>
        <taxon>Zingiberales</taxon>
        <taxon>Musaceae</taxon>
        <taxon>Musa</taxon>
    </lineage>
</organism>
<dbReference type="GO" id="GO:0006353">
    <property type="term" value="P:DNA-templated transcription termination"/>
    <property type="evidence" value="ECO:0007669"/>
    <property type="project" value="UniProtKB-KW"/>
</dbReference>
<proteinExistence type="inferred from homology"/>
<protein>
    <submittedName>
        <fullName evidence="4">mTERF family protein</fullName>
    </submittedName>
</protein>
<dbReference type="Gene3D" id="1.25.70.10">
    <property type="entry name" value="Transcription termination factor 3, mitochondrial"/>
    <property type="match status" value="5"/>
</dbReference>
<comment type="similarity">
    <text evidence="1">Belongs to the mTERF family.</text>
</comment>
<dbReference type="PANTHER" id="PTHR13068">
    <property type="entry name" value="CGI-12 PROTEIN-RELATED"/>
    <property type="match status" value="1"/>
</dbReference>
<dbReference type="PANTHER" id="PTHR13068:SF242">
    <property type="entry name" value="OS04G0637500 PROTEIN"/>
    <property type="match status" value="1"/>
</dbReference>
<dbReference type="OrthoDB" id="637682at2759"/>
<accession>A0A9E7ID73</accession>
<dbReference type="SMART" id="SM00733">
    <property type="entry name" value="Mterf"/>
    <property type="match status" value="20"/>
</dbReference>
<keyword evidence="2" id="KW-0805">Transcription regulation</keyword>
<evidence type="ECO:0000256" key="3">
    <source>
        <dbReference type="ARBA" id="ARBA00022946"/>
    </source>
</evidence>
<keyword evidence="2" id="KW-0806">Transcription termination</keyword>
<keyword evidence="2" id="KW-0804">Transcription</keyword>
<sequence>MAVATLRSVLRCEILLPLFETCRLRDLLCFSSSVDAAAAVCGTASPDPHFMVEYLVNSCGFSPSEAAKFSKPLAHLRSTEKPDAVVNFMRSQGFDGAGIRKVISLRPIYLCCNVEKNLAPKFQFLRDLGLSESDIVDAILKNNAILRHDLHRSFVPKLEVWESLLGSRELVFKHLKKTGWFFFSSVEKTLHPNLKFLRDECGIPEERLSLVLRGRPQLMSQKPESLRALVARVEELGMPRQSRMFIWTLKVFHKVSKERFEAKVELMRSFGWSESEFSSAARKGPTFLAMSLDTVRRKMEFFINVVGYDPSLIASQSNLLQFSLQKRVIPRFRVTEMLKSKGLWTRQYKFAWILCLSDTKFMEKFVLPHKENVPELLDILGGAAAAAAALFCTTMAAAALRSVLRRNSLLPLFETRRLRDLVFFSSSVDPATAVGGTTSPDPHFMVEYLVNSCGFSPSEAAKFSKPIAHLRSTEIPDAVLNFMRSQGFDGAAIRKVISLKPNCLCYNVETNLAPKFQFLRNFGLSESDIVDAILVNYVILRLDVHRSFVPRLEMWERLLGSRELVRKHLKKTGWFFFSSVEKTLHPNLKFLRDECGIPEERLSLVLRGRPHFMSQKPESLRALVVRADELGMPRQSWRFVRILYVLHTVSKERFEAKVELMRSFGWSESEFSSAARKAPTFLAMSLDMVRRKMEFFINVVGYDPSFIASQPNLLLFSLRRRVIPRFRVTEMLKSKGLCTRQRKLAGILFLSDTKFMEKFVLLHKENVPELLDILRVAGTCKGNDTFHLASEDKGLADDLICDDEALFCPTMAAATLRSVLRRKSLLPLFETCRLRDILFFSSSVDAAAAVGGTISPNPHFMVEYLVNSCGFSPSEAAKSSKPLAHLRSTEKPDAVLNFMRSQGFVGAGIRKLISFRPVYLCCNVENNLAPKFQFLRDLGLSESDIVDAILKNNGILRLNVRSIVPKLEMWESLLGSRELVLKHLKKTGRVENTLHPNLKFLRDECGIPEERVSLFLRSDPRFISRKPTSFRALVARADELGIPRQSRMFVWTLDVLHKVSKERFEAKIELMRSFGWSESEFSSAVGKAPTFLSMSLDMVRKKMEFFINVVGCTPSFIASQPNLLIFSLQKRVIPRFRVTEMLKLKGLWTRRCKFVWILCFSDTKFMEKKTPTFLWISLDMMRRKVEFFIYVVGYTPSLIADKSDLLLYSLQKRVIPRFRVTEMLKLKGLWTGQAKFSYILSITDTKFIEQFVLPHKENVPELLDILRAGAEP</sequence>
<evidence type="ECO:0000313" key="5">
    <source>
        <dbReference type="Proteomes" id="UP001055439"/>
    </source>
</evidence>
<dbReference type="Proteomes" id="UP001055439">
    <property type="component" value="Chromosome 9"/>
</dbReference>
<dbReference type="GO" id="GO:0003676">
    <property type="term" value="F:nucleic acid binding"/>
    <property type="evidence" value="ECO:0007669"/>
    <property type="project" value="InterPro"/>
</dbReference>
<dbReference type="Pfam" id="PF02536">
    <property type="entry name" value="mTERF"/>
    <property type="match status" value="5"/>
</dbReference>
<evidence type="ECO:0000256" key="1">
    <source>
        <dbReference type="ARBA" id="ARBA00007692"/>
    </source>
</evidence>
<gene>
    <name evidence="4" type="ORF">MUK42_25233</name>
</gene>
<dbReference type="InterPro" id="IPR038538">
    <property type="entry name" value="MTERF_sf"/>
</dbReference>
<keyword evidence="5" id="KW-1185">Reference proteome</keyword>
<name>A0A9E7ID73_9LILI</name>